<protein>
    <submittedName>
        <fullName evidence="4">Uncharacterized protein</fullName>
    </submittedName>
</protein>
<evidence type="ECO:0000256" key="3">
    <source>
        <dbReference type="ARBA" id="ARBA00022679"/>
    </source>
</evidence>
<organism evidence="4 5">
    <name type="scientific">Anisodus tanguticus</name>
    <dbReference type="NCBI Taxonomy" id="243964"/>
    <lineage>
        <taxon>Eukaryota</taxon>
        <taxon>Viridiplantae</taxon>
        <taxon>Streptophyta</taxon>
        <taxon>Embryophyta</taxon>
        <taxon>Tracheophyta</taxon>
        <taxon>Spermatophyta</taxon>
        <taxon>Magnoliopsida</taxon>
        <taxon>eudicotyledons</taxon>
        <taxon>Gunneridae</taxon>
        <taxon>Pentapetalae</taxon>
        <taxon>asterids</taxon>
        <taxon>lamiids</taxon>
        <taxon>Solanales</taxon>
        <taxon>Solanaceae</taxon>
        <taxon>Solanoideae</taxon>
        <taxon>Hyoscyameae</taxon>
        <taxon>Anisodus</taxon>
    </lineage>
</organism>
<gene>
    <name evidence="4" type="ORF">RND71_022570</name>
</gene>
<dbReference type="AlphaFoldDB" id="A0AAE1RRB5"/>
<name>A0AAE1RRB5_9SOLA</name>
<keyword evidence="5" id="KW-1185">Reference proteome</keyword>
<evidence type="ECO:0000256" key="1">
    <source>
        <dbReference type="ARBA" id="ARBA00008361"/>
    </source>
</evidence>
<keyword evidence="2" id="KW-0489">Methyltransferase</keyword>
<evidence type="ECO:0000313" key="5">
    <source>
        <dbReference type="Proteomes" id="UP001291623"/>
    </source>
</evidence>
<accession>A0AAE1RRB5</accession>
<dbReference type="SUPFAM" id="SSF53335">
    <property type="entry name" value="S-adenosyl-L-methionine-dependent methyltransferases"/>
    <property type="match status" value="1"/>
</dbReference>
<dbReference type="Proteomes" id="UP001291623">
    <property type="component" value="Unassembled WGS sequence"/>
</dbReference>
<dbReference type="FunFam" id="3.40.50.150:FF:000351">
    <property type="entry name" value="S-adenosyl-L-methionine-dependent methyltransferase superfamily protein"/>
    <property type="match status" value="1"/>
</dbReference>
<evidence type="ECO:0000256" key="2">
    <source>
        <dbReference type="ARBA" id="ARBA00022603"/>
    </source>
</evidence>
<sequence length="520" mass="58134">MSEPSQSCFPHLILHGGHSDLLRRLSTAIRQSIEDEGDWFYSSEWWGSLSDGHTVFRSISDKGNGVVSVVAYPSSRPENCYWARTENWLQKRYEKIYPGHGHEGYFRILGYQWRNLHFNDDTRQSTVKIMAAYRDSDPGSIHLMQQAECLAVPYVKSMVSAGLATIASCKFDLESAVCGRKPMKILCIGHGGGSIPLFLASKIQGAEVHIAEIDPVVISASVQAMGFPSYSVMTPSGSRAHSTPDPIEEVQWKGIHERLQLHESDAEKFLLENKNLYDLVFIDAYDGEDIFPHALWDTHSPFLNSLADQLHPEHGTVVVNLHSDVDFRDADFCPPGSHLLPMGKYVSKVCRAYKEVLLGTRSSNNGLAYVVSVPWVCNTSLVVCRGLEKSSRDIVMKTMMSRALVVENILDLPFSCLQYLKRGATSDLEYTQLLGRLWLHGIRAADTNNADTSAGMLDDQETIGSKNCSERSPVYVAQQMNPETTYLFTVNTHKRYGKDWYNGFYSNITLPDTGNNTLTG</sequence>
<dbReference type="PANTHER" id="PTHR12176">
    <property type="entry name" value="SAM-DEPENDENT METHYLTRANSFERASE SUPERFAMILY PROTEIN"/>
    <property type="match status" value="1"/>
</dbReference>
<dbReference type="InterPro" id="IPR051419">
    <property type="entry name" value="Lys/N-term_MeTrsfase_sf"/>
</dbReference>
<comment type="caution">
    <text evidence="4">The sequence shown here is derived from an EMBL/GenBank/DDBJ whole genome shotgun (WGS) entry which is preliminary data.</text>
</comment>
<dbReference type="GO" id="GO:0008168">
    <property type="term" value="F:methyltransferase activity"/>
    <property type="evidence" value="ECO:0007669"/>
    <property type="project" value="UniProtKB-KW"/>
</dbReference>
<reference evidence="4" key="1">
    <citation type="submission" date="2023-12" db="EMBL/GenBank/DDBJ databases">
        <title>Genome assembly of Anisodus tanguticus.</title>
        <authorList>
            <person name="Wang Y.-J."/>
        </authorList>
    </citation>
    <scope>NUCLEOTIDE SEQUENCE</scope>
    <source>
        <strain evidence="4">KB-2021</strain>
        <tissue evidence="4">Leaf</tissue>
    </source>
</reference>
<dbReference type="EMBL" id="JAVYJV010000012">
    <property type="protein sequence ID" value="KAK4356960.1"/>
    <property type="molecule type" value="Genomic_DNA"/>
</dbReference>
<proteinExistence type="inferred from homology"/>
<comment type="similarity">
    <text evidence="1">Belongs to the methyltransferase superfamily.</text>
</comment>
<dbReference type="Gene3D" id="3.40.50.150">
    <property type="entry name" value="Vaccinia Virus protein VP39"/>
    <property type="match status" value="1"/>
</dbReference>
<dbReference type="GO" id="GO:0032259">
    <property type="term" value="P:methylation"/>
    <property type="evidence" value="ECO:0007669"/>
    <property type="project" value="UniProtKB-KW"/>
</dbReference>
<dbReference type="InterPro" id="IPR029063">
    <property type="entry name" value="SAM-dependent_MTases_sf"/>
</dbReference>
<evidence type="ECO:0000313" key="4">
    <source>
        <dbReference type="EMBL" id="KAK4356960.1"/>
    </source>
</evidence>
<keyword evidence="3" id="KW-0808">Transferase</keyword>
<dbReference type="PANTHER" id="PTHR12176:SF56">
    <property type="entry name" value="OS04G0510700 PROTEIN"/>
    <property type="match status" value="1"/>
</dbReference>